<dbReference type="GO" id="GO:0016787">
    <property type="term" value="F:hydrolase activity"/>
    <property type="evidence" value="ECO:0007669"/>
    <property type="project" value="UniProtKB-KW"/>
</dbReference>
<evidence type="ECO:0000313" key="3">
    <source>
        <dbReference type="EMBL" id="EMR64541.1"/>
    </source>
</evidence>
<feature type="domain" description="Alpha/beta hydrolase fold-3" evidence="2">
    <location>
        <begin position="97"/>
        <end position="318"/>
    </location>
</feature>
<dbReference type="InterPro" id="IPR029058">
    <property type="entry name" value="AB_hydrolase_fold"/>
</dbReference>
<dbReference type="HOGENOM" id="CLU_012494_6_3_1"/>
<protein>
    <submittedName>
        <fullName evidence="3">Putative lipase protein</fullName>
    </submittedName>
</protein>
<dbReference type="AlphaFoldDB" id="M7T3Y6"/>
<dbReference type="KEGG" id="ela:UCREL1_8489"/>
<evidence type="ECO:0000256" key="1">
    <source>
        <dbReference type="ARBA" id="ARBA00022801"/>
    </source>
</evidence>
<dbReference type="PANTHER" id="PTHR48081:SF8">
    <property type="entry name" value="ALPHA_BETA HYDROLASE FOLD-3 DOMAIN-CONTAINING PROTEIN-RELATED"/>
    <property type="match status" value="1"/>
</dbReference>
<keyword evidence="1" id="KW-0378">Hydrolase</keyword>
<dbReference type="Gene3D" id="3.40.50.1820">
    <property type="entry name" value="alpha/beta hydrolase"/>
    <property type="match status" value="1"/>
</dbReference>
<sequence length="356" mass="39266">MDFSQYGTPSEEWKEFAKTNPLVIGFMPDKENTPPAELQAQVNEAVKGMNKAKLDESGLWNVVESEDYVATGRDGNDIAIRRYRPKAANGKTLPTYIYFHGGGYIFGSLDADEPLCVAWAHTLSMAVVSINYRHTPQASGPSAWHDAIDGFEWVMSNTSKLGVDPAKITVGGISAGASLAAGVTVHDVRKSRETGSPLRVKGQILAIPVLMQEVPYHLFADKEKTSRVQCAGSAVLSKDWLDYFTGMLHANTDVPLSHPTWNPGLTEMELLPYMPPTAFLVSGADVLRDDGLFYATRLKEAGAKTKVHIFQGMPHGFYVFDQLLATKRWDELMRESIRWAGANEGDWFVEVSPQPL</sequence>
<dbReference type="eggNOG" id="KOG1515">
    <property type="taxonomic scope" value="Eukaryota"/>
</dbReference>
<dbReference type="PANTHER" id="PTHR48081">
    <property type="entry name" value="AB HYDROLASE SUPERFAMILY PROTEIN C4A8.06C"/>
    <property type="match status" value="1"/>
</dbReference>
<dbReference type="Pfam" id="PF07859">
    <property type="entry name" value="Abhydrolase_3"/>
    <property type="match status" value="1"/>
</dbReference>
<dbReference type="STRING" id="1287681.M7T3Y6"/>
<reference evidence="4" key="1">
    <citation type="journal article" date="2013" name="Genome Announc.">
        <title>Draft genome sequence of the grapevine dieback fungus Eutypa lata UCR-EL1.</title>
        <authorList>
            <person name="Blanco-Ulate B."/>
            <person name="Rolshausen P.E."/>
            <person name="Cantu D."/>
        </authorList>
    </citation>
    <scope>NUCLEOTIDE SEQUENCE [LARGE SCALE GENOMIC DNA]</scope>
    <source>
        <strain evidence="4">UCR-EL1</strain>
    </source>
</reference>
<dbReference type="InterPro" id="IPR013094">
    <property type="entry name" value="AB_hydrolase_3"/>
</dbReference>
<name>M7T3Y6_EUTLA</name>
<evidence type="ECO:0000313" key="4">
    <source>
        <dbReference type="Proteomes" id="UP000012174"/>
    </source>
</evidence>
<dbReference type="SUPFAM" id="SSF53474">
    <property type="entry name" value="alpha/beta-Hydrolases"/>
    <property type="match status" value="1"/>
</dbReference>
<dbReference type="OrthoDB" id="408631at2759"/>
<proteinExistence type="predicted"/>
<dbReference type="Proteomes" id="UP000012174">
    <property type="component" value="Unassembled WGS sequence"/>
</dbReference>
<dbReference type="EMBL" id="KB707048">
    <property type="protein sequence ID" value="EMR64541.1"/>
    <property type="molecule type" value="Genomic_DNA"/>
</dbReference>
<organism evidence="3 4">
    <name type="scientific">Eutypa lata (strain UCR-EL1)</name>
    <name type="common">Grapevine dieback disease fungus</name>
    <name type="synonym">Eutypa armeniacae</name>
    <dbReference type="NCBI Taxonomy" id="1287681"/>
    <lineage>
        <taxon>Eukaryota</taxon>
        <taxon>Fungi</taxon>
        <taxon>Dikarya</taxon>
        <taxon>Ascomycota</taxon>
        <taxon>Pezizomycotina</taxon>
        <taxon>Sordariomycetes</taxon>
        <taxon>Xylariomycetidae</taxon>
        <taxon>Xylariales</taxon>
        <taxon>Diatrypaceae</taxon>
        <taxon>Eutypa</taxon>
    </lineage>
</organism>
<dbReference type="InterPro" id="IPR050300">
    <property type="entry name" value="GDXG_lipolytic_enzyme"/>
</dbReference>
<evidence type="ECO:0000259" key="2">
    <source>
        <dbReference type="Pfam" id="PF07859"/>
    </source>
</evidence>
<accession>M7T3Y6</accession>
<keyword evidence="4" id="KW-1185">Reference proteome</keyword>
<gene>
    <name evidence="3" type="ORF">UCREL1_8489</name>
</gene>
<dbReference type="OMA" id="HTFPTAW"/>